<sequence>MVGGITEEHCKKDMQDAKALGIDAFALNFNQFADWSRQTVDHLFNSADSYQFKLFFSFDMASGYFTDPSQYAQYLSQYMSRNAYFKIRGKPLVTTFGGGDISDRAWRNFKASLDAEIILILGLHSTAANSSLFDQFPSLDGIFNWDSWPNISSGKKPVSTTSDITYHRAAKKSISRKLFMMGLSPLQFKHINPQNNWYRRGESNLENRIPQVLDLQPDLLQIQSWNDAGESHYMGNSWLEPIEHASEIRAYTEGYDHRGYWEVLPAFIQAWKRGDRTTADMVPTGAGLAAQGVFWHHTLLVNGRCAANKFGLERPKGVENAEDSVTGIILIAKNQRNITATVTSGTKHLGTTRLHPGYNKFSFSGMTTGTVTVNVLKGDEIIMSGVGPIQVVDSADLWNYNYQVVGLKPCGARG</sequence>
<dbReference type="Gene3D" id="3.20.20.80">
    <property type="entry name" value="Glycosidases"/>
    <property type="match status" value="1"/>
</dbReference>
<organism evidence="1 2">
    <name type="scientific">Knufia fluminis</name>
    <dbReference type="NCBI Taxonomy" id="191047"/>
    <lineage>
        <taxon>Eukaryota</taxon>
        <taxon>Fungi</taxon>
        <taxon>Dikarya</taxon>
        <taxon>Ascomycota</taxon>
        <taxon>Pezizomycotina</taxon>
        <taxon>Eurotiomycetes</taxon>
        <taxon>Chaetothyriomycetidae</taxon>
        <taxon>Chaetothyriales</taxon>
        <taxon>Trichomeriaceae</taxon>
        <taxon>Knufia</taxon>
    </lineage>
</organism>
<keyword evidence="2" id="KW-1185">Reference proteome</keyword>
<comment type="caution">
    <text evidence="1">The sequence shown here is derived from an EMBL/GenBank/DDBJ whole genome shotgun (WGS) entry which is preliminary data.</text>
</comment>
<proteinExistence type="predicted"/>
<protein>
    <recommendedName>
        <fullName evidence="3">Glycoside hydrolase family 71 protein</fullName>
    </recommendedName>
</protein>
<dbReference type="Pfam" id="PF03659">
    <property type="entry name" value="Glyco_hydro_71"/>
    <property type="match status" value="1"/>
</dbReference>
<dbReference type="EMBL" id="JAKLMC020000036">
    <property type="protein sequence ID" value="KAK5949413.1"/>
    <property type="molecule type" value="Genomic_DNA"/>
</dbReference>
<gene>
    <name evidence="1" type="ORF">OHC33_009586</name>
</gene>
<evidence type="ECO:0008006" key="3">
    <source>
        <dbReference type="Google" id="ProtNLM"/>
    </source>
</evidence>
<reference evidence="1 2" key="1">
    <citation type="submission" date="2022-12" db="EMBL/GenBank/DDBJ databases">
        <title>Genomic features and morphological characterization of a novel Knufia sp. strain isolated from spacecraft assembly facility.</title>
        <authorList>
            <person name="Teixeira M."/>
            <person name="Chander A.M."/>
            <person name="Stajich J.E."/>
            <person name="Venkateswaran K."/>
        </authorList>
    </citation>
    <scope>NUCLEOTIDE SEQUENCE [LARGE SCALE GENOMIC DNA]</scope>
    <source>
        <strain evidence="1 2">FJI-L2-BK-P2</strain>
    </source>
</reference>
<accession>A0AAN8E9V0</accession>
<dbReference type="GO" id="GO:0051118">
    <property type="term" value="F:glucan endo-1,3-alpha-glucosidase activity"/>
    <property type="evidence" value="ECO:0007669"/>
    <property type="project" value="InterPro"/>
</dbReference>
<dbReference type="CDD" id="cd11577">
    <property type="entry name" value="GH71"/>
    <property type="match status" value="1"/>
</dbReference>
<evidence type="ECO:0000313" key="1">
    <source>
        <dbReference type="EMBL" id="KAK5949413.1"/>
    </source>
</evidence>
<dbReference type="Proteomes" id="UP001316803">
    <property type="component" value="Unassembled WGS sequence"/>
</dbReference>
<evidence type="ECO:0000313" key="2">
    <source>
        <dbReference type="Proteomes" id="UP001316803"/>
    </source>
</evidence>
<name>A0AAN8E9V0_9EURO</name>
<dbReference type="InterPro" id="IPR005197">
    <property type="entry name" value="Glyco_hydro_71"/>
</dbReference>
<dbReference type="AlphaFoldDB" id="A0AAN8E9V0"/>